<dbReference type="GO" id="GO:0005737">
    <property type="term" value="C:cytoplasm"/>
    <property type="evidence" value="ECO:0007669"/>
    <property type="project" value="TreeGrafter"/>
</dbReference>
<dbReference type="Proteomes" id="UP000708208">
    <property type="component" value="Unassembled WGS sequence"/>
</dbReference>
<dbReference type="InterPro" id="IPR001251">
    <property type="entry name" value="CRAL-TRIO_dom"/>
</dbReference>
<evidence type="ECO:0000256" key="1">
    <source>
        <dbReference type="SAM" id="SignalP"/>
    </source>
</evidence>
<dbReference type="Pfam" id="PF00650">
    <property type="entry name" value="CRAL_TRIO"/>
    <property type="match status" value="1"/>
</dbReference>
<evidence type="ECO:0000313" key="3">
    <source>
        <dbReference type="EMBL" id="CAG7718680.1"/>
    </source>
</evidence>
<dbReference type="PANTHER" id="PTHR23324:SF83">
    <property type="entry name" value="SEC14-LIKE PROTEIN 2"/>
    <property type="match status" value="1"/>
</dbReference>
<comment type="caution">
    <text evidence="3">The sequence shown here is derived from an EMBL/GenBank/DDBJ whole genome shotgun (WGS) entry which is preliminary data.</text>
</comment>
<gene>
    <name evidence="3" type="ORF">AFUS01_LOCUS8054</name>
</gene>
<feature type="chain" id="PRO_5035175426" description="CRAL-TRIO domain-containing protein" evidence="1">
    <location>
        <begin position="18"/>
        <end position="259"/>
    </location>
</feature>
<reference evidence="3" key="1">
    <citation type="submission" date="2021-06" db="EMBL/GenBank/DDBJ databases">
        <authorList>
            <person name="Hodson N. C."/>
            <person name="Mongue J. A."/>
            <person name="Jaron S. K."/>
        </authorList>
    </citation>
    <scope>NUCLEOTIDE SEQUENCE</scope>
</reference>
<evidence type="ECO:0000313" key="4">
    <source>
        <dbReference type="Proteomes" id="UP000708208"/>
    </source>
</evidence>
<feature type="domain" description="CRAL-TRIO" evidence="2">
    <location>
        <begin position="77"/>
        <end position="254"/>
    </location>
</feature>
<evidence type="ECO:0000259" key="2">
    <source>
        <dbReference type="PROSITE" id="PS50191"/>
    </source>
</evidence>
<dbReference type="InterPro" id="IPR051064">
    <property type="entry name" value="SEC14/CRAL-TRIO_domain"/>
</dbReference>
<dbReference type="PROSITE" id="PS50191">
    <property type="entry name" value="CRAL_TRIO"/>
    <property type="match status" value="1"/>
</dbReference>
<protein>
    <recommendedName>
        <fullName evidence="2">CRAL-TRIO domain-containing protein</fullName>
    </recommendedName>
</protein>
<dbReference type="PANTHER" id="PTHR23324">
    <property type="entry name" value="SEC14 RELATED PROTEIN"/>
    <property type="match status" value="1"/>
</dbReference>
<keyword evidence="4" id="KW-1185">Reference proteome</keyword>
<dbReference type="CDD" id="cd00170">
    <property type="entry name" value="SEC14"/>
    <property type="match status" value="1"/>
</dbReference>
<dbReference type="AlphaFoldDB" id="A0A8J2NY10"/>
<proteinExistence type="predicted"/>
<accession>A0A8J2NY10</accession>
<organism evidence="3 4">
    <name type="scientific">Allacma fusca</name>
    <dbReference type="NCBI Taxonomy" id="39272"/>
    <lineage>
        <taxon>Eukaryota</taxon>
        <taxon>Metazoa</taxon>
        <taxon>Ecdysozoa</taxon>
        <taxon>Arthropoda</taxon>
        <taxon>Hexapoda</taxon>
        <taxon>Collembola</taxon>
        <taxon>Symphypleona</taxon>
        <taxon>Sminthuridae</taxon>
        <taxon>Allacma</taxon>
    </lineage>
</organism>
<sequence length="259" mass="29259">MLTKLILFLAICAGAQSLGNSTGQILLTKFELSKPQADLSMEVHKKIYSYTKNTKFFKNFTFEQTVDFMNELNAWQPSQDITENFPYANWGYDSEKRPVWAQEIGRQNWRRIVEQGQERTDMLERYLLKCVIPVVTSLVAADSPGEEIRHGVFIWDMEGFDMTQLGHLPSLSTGVKLAIKYGDLAQGLAGKAFLINSNYVTKLAADIARPLLGNLLEKVEVYGTNRNIWLPRLLKTIPESSIPPWYGGSKSFKPLGVFG</sequence>
<name>A0A8J2NY10_9HEXA</name>
<dbReference type="EMBL" id="CAJVCH010055191">
    <property type="protein sequence ID" value="CAG7718680.1"/>
    <property type="molecule type" value="Genomic_DNA"/>
</dbReference>
<feature type="signal peptide" evidence="1">
    <location>
        <begin position="1"/>
        <end position="17"/>
    </location>
</feature>
<keyword evidence="1" id="KW-0732">Signal</keyword>